<feature type="compositionally biased region" description="Basic and acidic residues" evidence="1">
    <location>
        <begin position="304"/>
        <end position="314"/>
    </location>
</feature>
<feature type="region of interest" description="Disordered" evidence="1">
    <location>
        <begin position="805"/>
        <end position="824"/>
    </location>
</feature>
<reference evidence="2 3" key="1">
    <citation type="submission" date="2024-02" db="EMBL/GenBank/DDBJ databases">
        <authorList>
            <person name="Chen Y."/>
            <person name="Shah S."/>
            <person name="Dougan E. K."/>
            <person name="Thang M."/>
            <person name="Chan C."/>
        </authorList>
    </citation>
    <scope>NUCLEOTIDE SEQUENCE [LARGE SCALE GENOMIC DNA]</scope>
</reference>
<feature type="compositionally biased region" description="Pro residues" evidence="1">
    <location>
        <begin position="197"/>
        <end position="206"/>
    </location>
</feature>
<sequence>MPDREKGTQRLRRANTDGKVQASKPVTRATVAAEREPFDPWASDSEDDSEIPVITANPVRRKPPIPKSTKTSGTAGTGLELPSGRPNPLLANQNSRKTQPPEKRLEDSSTPETNASLPGDRASPWGSRSPSRPNPLLPSSRSPSVSRQVTDASMTPRGARDRSRKRTDGSPRTPETTDPAVYLQSLLQETPTTATEPSPPPSPPSPSCARTEMRHKVAARSLSRLYAEEEPKASIPPSSRATQMPQQESQAKKRSEEKTRGRSQPIRRTESKAEAAGAGLPVGSGKARKTTTSRPRKAAPKADAAPKERPKPKLMEQSQESPEEDVINIKIDQEVDLGSSGRTNELMTTFGDDLSFTSESPLPKVETEHRTLEVPNGPNSDQRANFGQKVYSFGLQDELDICHKLDRGWSQSSALQAAAPAAPAPLNPYDFQKPLKGKATLDGVMSKDGHASRTPNTHVRFPRLTELLRSGKALAVRPVVPEYGKMIGIMEAQMVLGHSWTAEVTATSKALGLLQWFLPYVLTISALLVLAVAALQPSEAFWVPLLLPLLLPLQQLRCRIWNRQLLQAVDKAAFADAFDQLRAPLGWGEDGQYFSANLVSAMQALDVQPGELLTSMRSRLEWKLYICCTLVFVAPAVMFIKIDGMEAAQVPVLLLCALSLLAACTPGKEMHRSELVDRRLEALEAAFNALLDTLRPLLGPSAQPTCAAQGKVEAQSSSQERFGVRMITSERLTLRGTLTILQDDCGLRVSCPLGSFELVASGLEGAVQAELGRSAAGEVDGMILLPPRAQGDSWASFMRKLLGNQKSSEPRARRDDDLASVSTASTLTRGKNQVDEASLHLALAMLKAMNRHHCEPLEVFFAQRDLFLAPPKAPYDEPSIVLALAEDQLTCYASFGKESSAASRCFRRSARITEDHFGVVRDPSEMRQLCTDEEQGPVGRVSSAHLDESPRSYAASQGSYSEDEGISSKGKWPSSTRSGGGYSKLFSAAPQHLALVFDTLVARDRCLELIRETLPLPVGRTKCFPAEP</sequence>
<evidence type="ECO:0000256" key="1">
    <source>
        <dbReference type="SAM" id="MobiDB-lite"/>
    </source>
</evidence>
<evidence type="ECO:0000313" key="2">
    <source>
        <dbReference type="EMBL" id="CAK9058914.1"/>
    </source>
</evidence>
<dbReference type="EMBL" id="CAXAMN010021374">
    <property type="protein sequence ID" value="CAK9058914.1"/>
    <property type="molecule type" value="Genomic_DNA"/>
</dbReference>
<feature type="compositionally biased region" description="Basic and acidic residues" evidence="1">
    <location>
        <begin position="158"/>
        <end position="169"/>
    </location>
</feature>
<gene>
    <name evidence="2" type="ORF">CCMP2556_LOCUS29043</name>
</gene>
<feature type="compositionally biased region" description="Low complexity" evidence="1">
    <location>
        <begin position="67"/>
        <end position="78"/>
    </location>
</feature>
<feature type="region of interest" description="Disordered" evidence="1">
    <location>
        <begin position="1"/>
        <end position="323"/>
    </location>
</feature>
<name>A0ABP0N955_9DINO</name>
<feature type="compositionally biased region" description="Basic and acidic residues" evidence="1">
    <location>
        <begin position="808"/>
        <end position="817"/>
    </location>
</feature>
<keyword evidence="3" id="KW-1185">Reference proteome</keyword>
<feature type="compositionally biased region" description="Polar residues" evidence="1">
    <location>
        <begin position="236"/>
        <end position="249"/>
    </location>
</feature>
<feature type="region of interest" description="Disordered" evidence="1">
    <location>
        <begin position="930"/>
        <end position="974"/>
    </location>
</feature>
<organism evidence="2 3">
    <name type="scientific">Durusdinium trenchii</name>
    <dbReference type="NCBI Taxonomy" id="1381693"/>
    <lineage>
        <taxon>Eukaryota</taxon>
        <taxon>Sar</taxon>
        <taxon>Alveolata</taxon>
        <taxon>Dinophyceae</taxon>
        <taxon>Suessiales</taxon>
        <taxon>Symbiodiniaceae</taxon>
        <taxon>Durusdinium</taxon>
    </lineage>
</organism>
<accession>A0ABP0N955</accession>
<feature type="compositionally biased region" description="Basic and acidic residues" evidence="1">
    <location>
        <begin position="250"/>
        <end position="260"/>
    </location>
</feature>
<protein>
    <submittedName>
        <fullName evidence="2">Uncharacterized protein</fullName>
    </submittedName>
</protein>
<feature type="compositionally biased region" description="Low complexity" evidence="1">
    <location>
        <begin position="137"/>
        <end position="147"/>
    </location>
</feature>
<evidence type="ECO:0000313" key="3">
    <source>
        <dbReference type="Proteomes" id="UP001642484"/>
    </source>
</evidence>
<proteinExistence type="predicted"/>
<comment type="caution">
    <text evidence="2">The sequence shown here is derived from an EMBL/GenBank/DDBJ whole genome shotgun (WGS) entry which is preliminary data.</text>
</comment>
<dbReference type="Proteomes" id="UP001642484">
    <property type="component" value="Unassembled WGS sequence"/>
</dbReference>
<feature type="compositionally biased region" description="Basic residues" evidence="1">
    <location>
        <begin position="286"/>
        <end position="299"/>
    </location>
</feature>